<dbReference type="AlphaFoldDB" id="A0AAN7R1T5"/>
<evidence type="ECO:0000313" key="2">
    <source>
        <dbReference type="EMBL" id="KAK4782733.1"/>
    </source>
</evidence>
<protein>
    <submittedName>
        <fullName evidence="2">Uncharacterized protein</fullName>
    </submittedName>
</protein>
<proteinExistence type="predicted"/>
<keyword evidence="3" id="KW-1185">Reference proteome</keyword>
<accession>A0AAN7R1T5</accession>
<evidence type="ECO:0000256" key="1">
    <source>
        <dbReference type="SAM" id="MobiDB-lite"/>
    </source>
</evidence>
<gene>
    <name evidence="2" type="ORF">SAY86_007107</name>
</gene>
<dbReference type="Proteomes" id="UP001346149">
    <property type="component" value="Unassembled WGS sequence"/>
</dbReference>
<name>A0AAN7R1T5_TRANT</name>
<organism evidence="2 3">
    <name type="scientific">Trapa natans</name>
    <name type="common">Water chestnut</name>
    <dbReference type="NCBI Taxonomy" id="22666"/>
    <lineage>
        <taxon>Eukaryota</taxon>
        <taxon>Viridiplantae</taxon>
        <taxon>Streptophyta</taxon>
        <taxon>Embryophyta</taxon>
        <taxon>Tracheophyta</taxon>
        <taxon>Spermatophyta</taxon>
        <taxon>Magnoliopsida</taxon>
        <taxon>eudicotyledons</taxon>
        <taxon>Gunneridae</taxon>
        <taxon>Pentapetalae</taxon>
        <taxon>rosids</taxon>
        <taxon>malvids</taxon>
        <taxon>Myrtales</taxon>
        <taxon>Lythraceae</taxon>
        <taxon>Trapa</taxon>
    </lineage>
</organism>
<comment type="caution">
    <text evidence="2">The sequence shown here is derived from an EMBL/GenBank/DDBJ whole genome shotgun (WGS) entry which is preliminary data.</text>
</comment>
<reference evidence="2 3" key="1">
    <citation type="journal article" date="2023" name="Hortic Res">
        <title>Pangenome of water caltrop reveals structural variations and asymmetric subgenome divergence after allopolyploidization.</title>
        <authorList>
            <person name="Zhang X."/>
            <person name="Chen Y."/>
            <person name="Wang L."/>
            <person name="Yuan Y."/>
            <person name="Fang M."/>
            <person name="Shi L."/>
            <person name="Lu R."/>
            <person name="Comes H.P."/>
            <person name="Ma Y."/>
            <person name="Chen Y."/>
            <person name="Huang G."/>
            <person name="Zhou Y."/>
            <person name="Zheng Z."/>
            <person name="Qiu Y."/>
        </authorList>
    </citation>
    <scope>NUCLEOTIDE SEQUENCE [LARGE SCALE GENOMIC DNA]</scope>
    <source>
        <strain evidence="2">F231</strain>
    </source>
</reference>
<feature type="region of interest" description="Disordered" evidence="1">
    <location>
        <begin position="1"/>
        <end position="75"/>
    </location>
</feature>
<evidence type="ECO:0000313" key="3">
    <source>
        <dbReference type="Proteomes" id="UP001346149"/>
    </source>
</evidence>
<feature type="compositionally biased region" description="Basic and acidic residues" evidence="1">
    <location>
        <begin position="27"/>
        <end position="49"/>
    </location>
</feature>
<dbReference type="EMBL" id="JAXQNO010000015">
    <property type="protein sequence ID" value="KAK4782733.1"/>
    <property type="molecule type" value="Genomic_DNA"/>
</dbReference>
<sequence>MRNQKNTATKEHKHAKLQGSGDYLGNGDRDPRKWKRNAWERSRDEDNYQWRKKRKQVKKSSIEEIAMTDREEAEG</sequence>